<dbReference type="Pfam" id="PF07992">
    <property type="entry name" value="Pyr_redox_2"/>
    <property type="match status" value="1"/>
</dbReference>
<sequence length="395" mass="44061">MADLVVAGSGPQALTLCCLLLQKRPQWRRRLRVLDPSGTWLERWNTQMCRYEIPWLRSPSPHHPHPNPHALRRFAQELQRGAELEGPYGLPHTQLFADFCRSVVADFQLADRVEAVAVERIRLAPTGDDVLELDLSDGSVLAPRRLVIATGAEAPVLPDWVRAIEDPYPAEALQHSHSLDLAACRGLPGQHLVIIGGGLTSAHLALGAIRRGARVSLFSRRPLRRKPFDADPGWLGPRYLKDFRAEPCWHRRRQQVLAARDGGSITPELASRLQQAQAAGTLQLNEGCQIASARWRQGQWQLHCRDGRRHQADRLWLATGHSLGVSHHPLLRQLQQQRPLALVEDWPVLTGDLRWPGTRVHVMGGLSALQLGPAARNLFGGREAAHRICRAALKS</sequence>
<proteinExistence type="predicted"/>
<keyword evidence="3" id="KW-1185">Reference proteome</keyword>
<dbReference type="PRINTS" id="PR00368">
    <property type="entry name" value="FADPNR"/>
</dbReference>
<feature type="domain" description="FAD/NAD(P)-binding" evidence="1">
    <location>
        <begin position="127"/>
        <end position="228"/>
    </location>
</feature>
<dbReference type="PANTHER" id="PTHR38663">
    <property type="match status" value="1"/>
</dbReference>
<protein>
    <submittedName>
        <fullName evidence="2">FAD-dependent oxidoreductase</fullName>
    </submittedName>
</protein>
<dbReference type="Proteomes" id="UP000238218">
    <property type="component" value="Unassembled WGS sequence"/>
</dbReference>
<dbReference type="SUPFAM" id="SSF51905">
    <property type="entry name" value="FAD/NAD(P)-binding domain"/>
    <property type="match status" value="1"/>
</dbReference>
<dbReference type="PANTHER" id="PTHR38663:SF1">
    <property type="entry name" value="L-ORNITHINE N(5)-MONOOXYGENASE"/>
    <property type="match status" value="1"/>
</dbReference>
<evidence type="ECO:0000313" key="2">
    <source>
        <dbReference type="EMBL" id="PSB38583.1"/>
    </source>
</evidence>
<dbReference type="Gene3D" id="3.50.50.60">
    <property type="entry name" value="FAD/NAD(P)-binding domain"/>
    <property type="match status" value="1"/>
</dbReference>
<organism evidence="2 3">
    <name type="scientific">Aphanothece cf. minutissima CCALA 015</name>
    <dbReference type="NCBI Taxonomy" id="2107695"/>
    <lineage>
        <taxon>Bacteria</taxon>
        <taxon>Bacillati</taxon>
        <taxon>Cyanobacteriota</taxon>
        <taxon>Cyanophyceae</taxon>
        <taxon>Oscillatoriophycideae</taxon>
        <taxon>Chroococcales</taxon>
        <taxon>Aphanothecaceae</taxon>
        <taxon>Aphanothece</taxon>
    </lineage>
</organism>
<gene>
    <name evidence="2" type="ORF">C7B81_03165</name>
</gene>
<name>A0ABX5FCM6_9CHRO</name>
<evidence type="ECO:0000259" key="1">
    <source>
        <dbReference type="Pfam" id="PF07992"/>
    </source>
</evidence>
<dbReference type="EMBL" id="PVWP01000002">
    <property type="protein sequence ID" value="PSB38583.1"/>
    <property type="molecule type" value="Genomic_DNA"/>
</dbReference>
<comment type="caution">
    <text evidence="2">The sequence shown here is derived from an EMBL/GenBank/DDBJ whole genome shotgun (WGS) entry which is preliminary data.</text>
</comment>
<accession>A0ABX5FCM6</accession>
<reference evidence="2 3" key="1">
    <citation type="submission" date="2018-03" db="EMBL/GenBank/DDBJ databases">
        <title>The ancient ancestry and fast evolution of plastids.</title>
        <authorList>
            <person name="Moore K.R."/>
            <person name="Magnabosco C."/>
            <person name="Momper L."/>
            <person name="Gold D.A."/>
            <person name="Bosak T."/>
            <person name="Fournier G.P."/>
        </authorList>
    </citation>
    <scope>NUCLEOTIDE SEQUENCE [LARGE SCALE GENOMIC DNA]</scope>
    <source>
        <strain evidence="2 3">CCALA 015</strain>
    </source>
</reference>
<evidence type="ECO:0000313" key="3">
    <source>
        <dbReference type="Proteomes" id="UP000238218"/>
    </source>
</evidence>
<dbReference type="InterPro" id="IPR036188">
    <property type="entry name" value="FAD/NAD-bd_sf"/>
</dbReference>
<dbReference type="InterPro" id="IPR023753">
    <property type="entry name" value="FAD/NAD-binding_dom"/>
</dbReference>
<dbReference type="RefSeq" id="WP_106219865.1">
    <property type="nucleotide sequence ID" value="NZ_PVWP01000002.1"/>
</dbReference>